<gene>
    <name evidence="2" type="ORF">METZ01_LOCUS19673</name>
</gene>
<protein>
    <submittedName>
        <fullName evidence="2">Uncharacterized protein</fullName>
    </submittedName>
</protein>
<dbReference type="EMBL" id="UINC01000994">
    <property type="protein sequence ID" value="SUZ66819.1"/>
    <property type="molecule type" value="Genomic_DNA"/>
</dbReference>
<accession>A0A381PL88</accession>
<evidence type="ECO:0000313" key="2">
    <source>
        <dbReference type="EMBL" id="SUZ66819.1"/>
    </source>
</evidence>
<proteinExistence type="predicted"/>
<organism evidence="2">
    <name type="scientific">marine metagenome</name>
    <dbReference type="NCBI Taxonomy" id="408172"/>
    <lineage>
        <taxon>unclassified sequences</taxon>
        <taxon>metagenomes</taxon>
        <taxon>ecological metagenomes</taxon>
    </lineage>
</organism>
<feature type="compositionally biased region" description="Polar residues" evidence="1">
    <location>
        <begin position="54"/>
        <end position="64"/>
    </location>
</feature>
<evidence type="ECO:0000256" key="1">
    <source>
        <dbReference type="SAM" id="MobiDB-lite"/>
    </source>
</evidence>
<dbReference type="AlphaFoldDB" id="A0A381PL88"/>
<sequence>MNWFRPKTCIKCQGDLAADFGDWLCLQCGTYYYTGLYQAYAHIDTTAGVPESPRSATPDDSGQKSLGAGQPDLVAVVAVVSS</sequence>
<feature type="region of interest" description="Disordered" evidence="1">
    <location>
        <begin position="48"/>
        <end position="69"/>
    </location>
</feature>
<reference evidence="2" key="1">
    <citation type="submission" date="2018-05" db="EMBL/GenBank/DDBJ databases">
        <authorList>
            <person name="Lanie J.A."/>
            <person name="Ng W.-L."/>
            <person name="Kazmierczak K.M."/>
            <person name="Andrzejewski T.M."/>
            <person name="Davidsen T.M."/>
            <person name="Wayne K.J."/>
            <person name="Tettelin H."/>
            <person name="Glass J.I."/>
            <person name="Rusch D."/>
            <person name="Podicherti R."/>
            <person name="Tsui H.-C.T."/>
            <person name="Winkler M.E."/>
        </authorList>
    </citation>
    <scope>NUCLEOTIDE SEQUENCE</scope>
</reference>
<name>A0A381PL88_9ZZZZ</name>